<proteinExistence type="predicted"/>
<evidence type="ECO:0000313" key="1">
    <source>
        <dbReference type="EMBL" id="ACM27137.1"/>
    </source>
</evidence>
<reference evidence="1 2" key="1">
    <citation type="journal article" date="2009" name="J. Bacteriol.">
        <title>Genome sequences of three Agrobacterium biovars help elucidate the evolution of multichromosome genomes in bacteria.</title>
        <authorList>
            <person name="Slater S.C."/>
            <person name="Goldman B.S."/>
            <person name="Goodner B."/>
            <person name="Setubal J.C."/>
            <person name="Farrand S.K."/>
            <person name="Nester E.W."/>
            <person name="Burr T.J."/>
            <person name="Banta L."/>
            <person name="Dickerman A.W."/>
            <person name="Paulsen I."/>
            <person name="Otten L."/>
            <person name="Suen G."/>
            <person name="Welch R."/>
            <person name="Almeida N.F."/>
            <person name="Arnold F."/>
            <person name="Burton O.T."/>
            <person name="Du Z."/>
            <person name="Ewing A."/>
            <person name="Godsy E."/>
            <person name="Heisel S."/>
            <person name="Houmiel K.L."/>
            <person name="Jhaveri J."/>
            <person name="Lu J."/>
            <person name="Miller N.M."/>
            <person name="Norton S."/>
            <person name="Chen Q."/>
            <person name="Phoolcharoen W."/>
            <person name="Ohlin V."/>
            <person name="Ondrusek D."/>
            <person name="Pride N."/>
            <person name="Stricklin S.L."/>
            <person name="Sun J."/>
            <person name="Wheeler C."/>
            <person name="Wilson L."/>
            <person name="Zhu H."/>
            <person name="Wood D.W."/>
        </authorList>
    </citation>
    <scope>NUCLEOTIDE SEQUENCE [LARGE SCALE GENOMIC DNA]</scope>
    <source>
        <strain evidence="2">K84 / ATCC BAA-868</strain>
    </source>
</reference>
<dbReference type="AlphaFoldDB" id="B9J730"/>
<gene>
    <name evidence="1" type="ordered locus">Arad_3108</name>
</gene>
<dbReference type="Proteomes" id="UP000001600">
    <property type="component" value="Chromosome 1"/>
</dbReference>
<dbReference type="STRING" id="311403.Arad_3108"/>
<dbReference type="EMBL" id="CP000628">
    <property type="protein sequence ID" value="ACM27137.1"/>
    <property type="molecule type" value="Genomic_DNA"/>
</dbReference>
<name>B9J730_RHIR8</name>
<organism evidence="1 2">
    <name type="scientific">Rhizobium rhizogenes (strain K84 / ATCC BAA-868)</name>
    <name type="common">Agrobacterium radiobacter</name>
    <dbReference type="NCBI Taxonomy" id="311403"/>
    <lineage>
        <taxon>Bacteria</taxon>
        <taxon>Pseudomonadati</taxon>
        <taxon>Pseudomonadota</taxon>
        <taxon>Alphaproteobacteria</taxon>
        <taxon>Hyphomicrobiales</taxon>
        <taxon>Rhizobiaceae</taxon>
        <taxon>Rhizobium/Agrobacterium group</taxon>
        <taxon>Rhizobium</taxon>
    </lineage>
</organism>
<evidence type="ECO:0000313" key="2">
    <source>
        <dbReference type="Proteomes" id="UP000001600"/>
    </source>
</evidence>
<sequence length="64" mass="7151">MIQPGVSLEMIAEAQDIFAHCFILGAGFPHTSECLQQLIDPFLDDFRSNISMRTSHLSHTFVVS</sequence>
<accession>B9J730</accession>
<dbReference type="HOGENOM" id="CLU_2857686_0_0_5"/>
<protein>
    <submittedName>
        <fullName evidence="1">Uncharacterized protein</fullName>
    </submittedName>
</protein>
<dbReference type="KEGG" id="ara:Arad_3108"/>